<protein>
    <submittedName>
        <fullName evidence="1">Uncharacterized protein</fullName>
    </submittedName>
</protein>
<organism evidence="1 2">
    <name type="scientific">Phytophthora sojae (strain P6497)</name>
    <name type="common">Soybean stem and root rot agent</name>
    <name type="synonym">Phytophthora megasperma f. sp. glycines</name>
    <dbReference type="NCBI Taxonomy" id="1094619"/>
    <lineage>
        <taxon>Eukaryota</taxon>
        <taxon>Sar</taxon>
        <taxon>Stramenopiles</taxon>
        <taxon>Oomycota</taxon>
        <taxon>Peronosporomycetes</taxon>
        <taxon>Peronosporales</taxon>
        <taxon>Peronosporaceae</taxon>
        <taxon>Phytophthora</taxon>
    </lineage>
</organism>
<sequence>IEGRPIDKNLVSLPENLFDDMYRLAYLHLAVHQNLRHLPRMDGLTNLKSFTLAVMMSLQYVPRLDKLTK</sequence>
<gene>
    <name evidence="1" type="ORF">PHYSODRAFT_405998</name>
</gene>
<feature type="non-terminal residue" evidence="1">
    <location>
        <position position="69"/>
    </location>
</feature>
<feature type="non-terminal residue" evidence="1">
    <location>
        <position position="1"/>
    </location>
</feature>
<dbReference type="RefSeq" id="XP_009539101.1">
    <property type="nucleotide sequence ID" value="XM_009540806.1"/>
</dbReference>
<evidence type="ECO:0000313" key="2">
    <source>
        <dbReference type="Proteomes" id="UP000002640"/>
    </source>
</evidence>
<dbReference type="EMBL" id="JH159166">
    <property type="protein sequence ID" value="EGZ05570.1"/>
    <property type="molecule type" value="Genomic_DNA"/>
</dbReference>
<dbReference type="Proteomes" id="UP000002640">
    <property type="component" value="Unassembled WGS sequence"/>
</dbReference>
<evidence type="ECO:0000313" key="1">
    <source>
        <dbReference type="EMBL" id="EGZ05570.1"/>
    </source>
</evidence>
<dbReference type="InParanoid" id="G5AG58"/>
<dbReference type="GeneID" id="20651453"/>
<dbReference type="AlphaFoldDB" id="G5AG58"/>
<dbReference type="SUPFAM" id="SSF52058">
    <property type="entry name" value="L domain-like"/>
    <property type="match status" value="1"/>
</dbReference>
<keyword evidence="2" id="KW-1185">Reference proteome</keyword>
<dbReference type="SMR" id="G5AG58"/>
<proteinExistence type="predicted"/>
<reference evidence="1 2" key="1">
    <citation type="journal article" date="2006" name="Science">
        <title>Phytophthora genome sequences uncover evolutionary origins and mechanisms of pathogenesis.</title>
        <authorList>
            <person name="Tyler B.M."/>
            <person name="Tripathy S."/>
            <person name="Zhang X."/>
            <person name="Dehal P."/>
            <person name="Jiang R.H."/>
            <person name="Aerts A."/>
            <person name="Arredondo F.D."/>
            <person name="Baxter L."/>
            <person name="Bensasson D."/>
            <person name="Beynon J.L."/>
            <person name="Chapman J."/>
            <person name="Damasceno C.M."/>
            <person name="Dorrance A.E."/>
            <person name="Dou D."/>
            <person name="Dickerman A.W."/>
            <person name="Dubchak I.L."/>
            <person name="Garbelotto M."/>
            <person name="Gijzen M."/>
            <person name="Gordon S.G."/>
            <person name="Govers F."/>
            <person name="Grunwald N.J."/>
            <person name="Huang W."/>
            <person name="Ivors K.L."/>
            <person name="Jones R.W."/>
            <person name="Kamoun S."/>
            <person name="Krampis K."/>
            <person name="Lamour K.H."/>
            <person name="Lee M.K."/>
            <person name="McDonald W.H."/>
            <person name="Medina M."/>
            <person name="Meijer H.J."/>
            <person name="Nordberg E.K."/>
            <person name="Maclean D.J."/>
            <person name="Ospina-Giraldo M.D."/>
            <person name="Morris P.F."/>
            <person name="Phuntumart V."/>
            <person name="Putnam N.H."/>
            <person name="Rash S."/>
            <person name="Rose J.K."/>
            <person name="Sakihama Y."/>
            <person name="Salamov A.A."/>
            <person name="Savidor A."/>
            <person name="Scheuring C.F."/>
            <person name="Smith B.M."/>
            <person name="Sobral B.W."/>
            <person name="Terry A."/>
            <person name="Torto-Alalibo T.A."/>
            <person name="Win J."/>
            <person name="Xu Z."/>
            <person name="Zhang H."/>
            <person name="Grigoriev I.V."/>
            <person name="Rokhsar D.S."/>
            <person name="Boore J.L."/>
        </authorList>
    </citation>
    <scope>NUCLEOTIDE SEQUENCE [LARGE SCALE GENOMIC DNA]</scope>
    <source>
        <strain evidence="1 2">P6497</strain>
    </source>
</reference>
<name>G5AG58_PHYSP</name>
<dbReference type="KEGG" id="psoj:PHYSODRAFT_405998"/>
<accession>G5AG58</accession>